<reference evidence="2 3" key="1">
    <citation type="submission" date="2018-11" db="EMBL/GenBank/DDBJ databases">
        <authorList>
            <person name="Criscuolo A."/>
        </authorList>
    </citation>
    <scope>NUCLEOTIDE SEQUENCE [LARGE SCALE GENOMIC DNA]</scope>
    <source>
        <strain evidence="2">ACIP111625</strain>
    </source>
</reference>
<dbReference type="Proteomes" id="UP000277498">
    <property type="component" value="Unassembled WGS sequence"/>
</dbReference>
<dbReference type="AlphaFoldDB" id="A0A3P5XT31"/>
<dbReference type="Pfam" id="PF06082">
    <property type="entry name" value="YjbH"/>
    <property type="match status" value="1"/>
</dbReference>
<dbReference type="InterPro" id="IPR010344">
    <property type="entry name" value="YbjH"/>
</dbReference>
<accession>A0A3P5XT31</accession>
<gene>
    <name evidence="2" type="ORF">XINFAN_04180</name>
</gene>
<feature type="region of interest" description="Disordered" evidence="1">
    <location>
        <begin position="297"/>
        <end position="317"/>
    </location>
</feature>
<keyword evidence="3" id="KW-1185">Reference proteome</keyword>
<evidence type="ECO:0000313" key="3">
    <source>
        <dbReference type="Proteomes" id="UP000277498"/>
    </source>
</evidence>
<name>A0A3P5XT31_9RHOB</name>
<evidence type="ECO:0008006" key="4">
    <source>
        <dbReference type="Google" id="ProtNLM"/>
    </source>
</evidence>
<proteinExistence type="predicted"/>
<sequence length="727" mass="79414">MRRLPADLLSGHDGKAPRSFRALPALFPLMAAFGLALPAQARDAGQESGDRRMPGLSSYGVPGHIDMPSAWALPDGTFAFTLNQFGPDVRRATMAFQISPRITGVFRYSYLSNYFSNGGSLYDRSFDLRYQILTENPNGWRPALSVGLQDFGGTGIFSAEYLVASKHFGESVSASAGIGWGRFGSYGSFRNPLSVLSDRFDTRGGFTGIADTGRVGFDRFFRGDAALFLGVDWQVTPKLQLSFEYSSDAMEQETSRMGYRHRSPVNLGIEYRFDNGGVLGLAVLHGSEASLSYTLSLDPARPSAPSGRETAPPAISRGTTASLASWGDLSGSGQRARLEEALSAQGIRFEGLSLNGETAIVAISNQQWGNTAQAWGRTARVLSAELPQDITRFRIRSYDRGMALKDVTLSRADLEELEFAPDGAWQAFVRADIRDAGALPDPRLDLENLASLRLLPYTETAFFDPDNPLRMDFGAELQGEWMPGGGLYFSGAIRQKLVGNLDTSTRISDSIQQHVRSDAALYAKNDGPWLAWATAEWFARPGPDLYSRVSAGIFEKMFGGVSGEILWAPADRPYALGVELNYVAQRDYDGALGFLDYDVLTGHASLYYDFGRGYHAQVDAGRYLAGDTGSTLTLTRRFGNGFEVGAFFTLTDISFDDFGEGSFDKGITISLPLSWITGQPTRQRVGQVIRPIQRDGGARLSIRNRLYGLTHDGTGAAQGIGWGRFWR</sequence>
<organism evidence="2 3">
    <name type="scientific">Pseudogemmobacter humi</name>
    <dbReference type="NCBI Taxonomy" id="2483812"/>
    <lineage>
        <taxon>Bacteria</taxon>
        <taxon>Pseudomonadati</taxon>
        <taxon>Pseudomonadota</taxon>
        <taxon>Alphaproteobacteria</taxon>
        <taxon>Rhodobacterales</taxon>
        <taxon>Paracoccaceae</taxon>
        <taxon>Pseudogemmobacter</taxon>
    </lineage>
</organism>
<evidence type="ECO:0000256" key="1">
    <source>
        <dbReference type="SAM" id="MobiDB-lite"/>
    </source>
</evidence>
<protein>
    <recommendedName>
        <fullName evidence="4">Exopolysaccharide biosynthesis protein YbjH</fullName>
    </recommendedName>
</protein>
<dbReference type="EMBL" id="UXAW01000138">
    <property type="protein sequence ID" value="VDC33980.1"/>
    <property type="molecule type" value="Genomic_DNA"/>
</dbReference>
<evidence type="ECO:0000313" key="2">
    <source>
        <dbReference type="EMBL" id="VDC33980.1"/>
    </source>
</evidence>